<dbReference type="EMBL" id="MN740058">
    <property type="protein sequence ID" value="QHT86095.1"/>
    <property type="molecule type" value="Genomic_DNA"/>
</dbReference>
<sequence length="114" mass="14396">MGCDYYISKSLYIYYNNNEYLEIILEKLKRYYDYQCDEFDEDEEETDFEERENEYIKYTLTPKMNPIMIYNNNIFNKLLFEIKYKELLDIEINKYNKTWHDIIKIIKVEKRFER</sequence>
<name>A0A6C0I110_9ZZZZ</name>
<reference evidence="1" key="1">
    <citation type="journal article" date="2020" name="Nature">
        <title>Giant virus diversity and host interactions through global metagenomics.</title>
        <authorList>
            <person name="Schulz F."/>
            <person name="Roux S."/>
            <person name="Paez-Espino D."/>
            <person name="Jungbluth S."/>
            <person name="Walsh D.A."/>
            <person name="Denef V.J."/>
            <person name="McMahon K.D."/>
            <person name="Konstantinidis K.T."/>
            <person name="Eloe-Fadrosh E.A."/>
            <person name="Kyrpides N.C."/>
            <person name="Woyke T."/>
        </authorList>
    </citation>
    <scope>NUCLEOTIDE SEQUENCE</scope>
    <source>
        <strain evidence="1">GVMAG-M-3300023184-184</strain>
    </source>
</reference>
<evidence type="ECO:0000313" key="1">
    <source>
        <dbReference type="EMBL" id="QHT86095.1"/>
    </source>
</evidence>
<protein>
    <submittedName>
        <fullName evidence="1">Uncharacterized protein</fullName>
    </submittedName>
</protein>
<organism evidence="1">
    <name type="scientific">viral metagenome</name>
    <dbReference type="NCBI Taxonomy" id="1070528"/>
    <lineage>
        <taxon>unclassified sequences</taxon>
        <taxon>metagenomes</taxon>
        <taxon>organismal metagenomes</taxon>
    </lineage>
</organism>
<accession>A0A6C0I110</accession>
<proteinExistence type="predicted"/>
<dbReference type="AlphaFoldDB" id="A0A6C0I110"/>